<protein>
    <submittedName>
        <fullName evidence="1">ABC transporter-associated protein EcsC</fullName>
    </submittedName>
</protein>
<accession>A0A292YRF0</accession>
<dbReference type="RefSeq" id="WP_096183873.1">
    <property type="nucleotide sequence ID" value="NZ_BDUF01000109.1"/>
</dbReference>
<proteinExistence type="predicted"/>
<dbReference type="PANTHER" id="PTHR41260:SF1">
    <property type="entry name" value="PROTEIN ECSC"/>
    <property type="match status" value="1"/>
</dbReference>
<dbReference type="InterPro" id="IPR024787">
    <property type="entry name" value="EcsC"/>
</dbReference>
<dbReference type="Proteomes" id="UP000217785">
    <property type="component" value="Unassembled WGS sequence"/>
</dbReference>
<comment type="caution">
    <text evidence="1">The sequence shown here is derived from an EMBL/GenBank/DDBJ whole genome shotgun (WGS) entry which is preliminary data.</text>
</comment>
<reference evidence="2" key="1">
    <citation type="submission" date="2017-07" db="EMBL/GenBank/DDBJ databases">
        <title>Draft genome sequence of Effusibacillus lacus strain skLN1.</title>
        <authorList>
            <person name="Watanabe M."/>
            <person name="Kojima H."/>
            <person name="Fukui M."/>
        </authorList>
    </citation>
    <scope>NUCLEOTIDE SEQUENCE [LARGE SCALE GENOMIC DNA]</scope>
    <source>
        <strain evidence="2">skLN1</strain>
    </source>
</reference>
<evidence type="ECO:0000313" key="2">
    <source>
        <dbReference type="Proteomes" id="UP000217785"/>
    </source>
</evidence>
<dbReference type="PANTHER" id="PTHR41260">
    <property type="entry name" value="PROTEIN ECSC"/>
    <property type="match status" value="1"/>
</dbReference>
<keyword evidence="2" id="KW-1185">Reference proteome</keyword>
<gene>
    <name evidence="1" type="ORF">EFBL_3457</name>
</gene>
<dbReference type="OrthoDB" id="1705901at2"/>
<evidence type="ECO:0000313" key="1">
    <source>
        <dbReference type="EMBL" id="GAX91766.1"/>
    </source>
</evidence>
<dbReference type="EMBL" id="BDUF01000109">
    <property type="protein sequence ID" value="GAX91766.1"/>
    <property type="molecule type" value="Genomic_DNA"/>
</dbReference>
<dbReference type="AlphaFoldDB" id="A0A292YRF0"/>
<organism evidence="1 2">
    <name type="scientific">Effusibacillus lacus</name>
    <dbReference type="NCBI Taxonomy" id="1348429"/>
    <lineage>
        <taxon>Bacteria</taxon>
        <taxon>Bacillati</taxon>
        <taxon>Bacillota</taxon>
        <taxon>Bacilli</taxon>
        <taxon>Bacillales</taxon>
        <taxon>Alicyclobacillaceae</taxon>
        <taxon>Effusibacillus</taxon>
    </lineage>
</organism>
<name>A0A292YRF0_9BACL</name>
<sequence>MTYEQKVLTELAQWEAEMTEEPWLLEKLSRKVQRRVDKWIPEKIHQTFAKAMETAVKSVMAGIEMLPFSESKLRQYQNLSLVEKDFYFKDLLSRYKKIAAAEGIGTGAGGILLAAVDYPALLTIKLKFLSETAQIYGYDIRVFAERLFLLKVFQLAFSGDLSRQRVFQQIRDWDGEKQLFLADIGVEGAVSWREFYTEYRESIEFKKLLSFIPLVGAAVNGWANFSLLDELGITASNSYRMRILKQKTG</sequence>
<dbReference type="Pfam" id="PF12787">
    <property type="entry name" value="EcsC"/>
    <property type="match status" value="1"/>
</dbReference>